<reference evidence="4" key="1">
    <citation type="journal article" date="2019" name="Int. J. Syst. Evol. Microbiol.">
        <title>The Global Catalogue of Microorganisms (GCM) 10K type strain sequencing project: providing services to taxonomists for standard genome sequencing and annotation.</title>
        <authorList>
            <consortium name="The Broad Institute Genomics Platform"/>
            <consortium name="The Broad Institute Genome Sequencing Center for Infectious Disease"/>
            <person name="Wu L."/>
            <person name="Ma J."/>
        </authorList>
    </citation>
    <scope>NUCLEOTIDE SEQUENCE [LARGE SCALE GENOMIC DNA]</scope>
    <source>
        <strain evidence="4">CCUG 36956</strain>
    </source>
</reference>
<evidence type="ECO:0000313" key="3">
    <source>
        <dbReference type="EMBL" id="MFC7299070.1"/>
    </source>
</evidence>
<evidence type="ECO:0000313" key="4">
    <source>
        <dbReference type="Proteomes" id="UP001596379"/>
    </source>
</evidence>
<dbReference type="RefSeq" id="WP_382234757.1">
    <property type="nucleotide sequence ID" value="NZ_JBHTCC010000002.1"/>
</dbReference>
<keyword evidence="4" id="KW-1185">Reference proteome</keyword>
<dbReference type="SUPFAM" id="SSF54626">
    <property type="entry name" value="Chalcone isomerase"/>
    <property type="match status" value="1"/>
</dbReference>
<comment type="caution">
    <text evidence="3">The sequence shown here is derived from an EMBL/GenBank/DDBJ whole genome shotgun (WGS) entry which is preliminary data.</text>
</comment>
<protein>
    <submittedName>
        <fullName evidence="3">Chalcone isomerase family protein</fullName>
    </submittedName>
</protein>
<dbReference type="PANTHER" id="PTHR47698:SF2">
    <property type="entry name" value="FATTY-ACID-BINDING PROTEIN 3, CHLOROPLASTIC"/>
    <property type="match status" value="1"/>
</dbReference>
<keyword evidence="1" id="KW-0732">Signal</keyword>
<dbReference type="Proteomes" id="UP001596379">
    <property type="component" value="Unassembled WGS sequence"/>
</dbReference>
<dbReference type="Gene3D" id="3.50.70.10">
    <property type="match status" value="1"/>
</dbReference>
<keyword evidence="3" id="KW-0413">Isomerase</keyword>
<name>A0ABW2J830_9BURK</name>
<evidence type="ECO:0000256" key="1">
    <source>
        <dbReference type="SAM" id="SignalP"/>
    </source>
</evidence>
<dbReference type="GO" id="GO:0016853">
    <property type="term" value="F:isomerase activity"/>
    <property type="evidence" value="ECO:0007669"/>
    <property type="project" value="UniProtKB-KW"/>
</dbReference>
<proteinExistence type="predicted"/>
<dbReference type="InterPro" id="IPR036298">
    <property type="entry name" value="Chalcone_isomerase_sf"/>
</dbReference>
<evidence type="ECO:0000259" key="2">
    <source>
        <dbReference type="Pfam" id="PF16036"/>
    </source>
</evidence>
<gene>
    <name evidence="3" type="ORF">ACFQO0_11555</name>
</gene>
<dbReference type="Pfam" id="PF16036">
    <property type="entry name" value="Chalcone_3"/>
    <property type="match status" value="1"/>
</dbReference>
<organism evidence="3 4">
    <name type="scientific">Herminiimonas aquatilis</name>
    <dbReference type="NCBI Taxonomy" id="345342"/>
    <lineage>
        <taxon>Bacteria</taxon>
        <taxon>Pseudomonadati</taxon>
        <taxon>Pseudomonadota</taxon>
        <taxon>Betaproteobacteria</taxon>
        <taxon>Burkholderiales</taxon>
        <taxon>Oxalobacteraceae</taxon>
        <taxon>Herminiimonas</taxon>
    </lineage>
</organism>
<dbReference type="PANTHER" id="PTHR47698">
    <property type="entry name" value="FATTY-ACID-BINDING PROTEIN 3, CHLOROPLASTIC"/>
    <property type="match status" value="1"/>
</dbReference>
<dbReference type="EMBL" id="JBHTCC010000002">
    <property type="protein sequence ID" value="MFC7299070.1"/>
    <property type="molecule type" value="Genomic_DNA"/>
</dbReference>
<dbReference type="InterPro" id="IPR016087">
    <property type="entry name" value="Chalcone_isomerase"/>
</dbReference>
<accession>A0ABW2J830</accession>
<sequence length="195" mass="21094">MQTFKAIGCILAVSCALSFAHAASAVELAGIKLDDSVRLVDQNLRLNGAGIRHKVVFKVYVIGLYLTDKKTTVSDVLAAAGARRVTLVMLRDVGSEEFGKAFAVGIEQNTDAAERVTLSAPMARFNAMFTSIAELKQGDVLNLDWVPGSGMVVILNGKKILEPMNDAAFYNAVLRIWLGSKPVDDKLKRQLLSEP</sequence>
<feature type="chain" id="PRO_5047186624" evidence="1">
    <location>
        <begin position="26"/>
        <end position="195"/>
    </location>
</feature>
<feature type="domain" description="Chalcone isomerase" evidence="2">
    <location>
        <begin position="25"/>
        <end position="192"/>
    </location>
</feature>
<feature type="signal peptide" evidence="1">
    <location>
        <begin position="1"/>
        <end position="25"/>
    </location>
</feature>
<dbReference type="InterPro" id="IPR016088">
    <property type="entry name" value="Chalcone_isomerase_3-sand"/>
</dbReference>